<dbReference type="GO" id="GO:0016787">
    <property type="term" value="F:hydrolase activity"/>
    <property type="evidence" value="ECO:0007669"/>
    <property type="project" value="UniProtKB-ARBA"/>
</dbReference>
<organism evidence="2 3">
    <name type="scientific">Mycobacterium asiaticum</name>
    <dbReference type="NCBI Taxonomy" id="1790"/>
    <lineage>
        <taxon>Bacteria</taxon>
        <taxon>Bacillati</taxon>
        <taxon>Actinomycetota</taxon>
        <taxon>Actinomycetes</taxon>
        <taxon>Mycobacteriales</taxon>
        <taxon>Mycobacteriaceae</taxon>
        <taxon>Mycobacterium</taxon>
    </lineage>
</organism>
<dbReference type="InterPro" id="IPR000084">
    <property type="entry name" value="PE-PGRS_N"/>
</dbReference>
<dbReference type="Pfam" id="PF01663">
    <property type="entry name" value="Phosphodiest"/>
    <property type="match status" value="1"/>
</dbReference>
<comment type="caution">
    <text evidence="2">The sequence shown here is derived from an EMBL/GenBank/DDBJ whole genome shotgun (WGS) entry which is preliminary data.</text>
</comment>
<dbReference type="Proteomes" id="UP000093928">
    <property type="component" value="Unassembled WGS sequence"/>
</dbReference>
<dbReference type="InterPro" id="IPR002591">
    <property type="entry name" value="Phosphodiest/P_Trfase"/>
</dbReference>
<dbReference type="AlphaFoldDB" id="A0A1A3P6C5"/>
<dbReference type="Pfam" id="PF21526">
    <property type="entry name" value="PGRS"/>
    <property type="match status" value="1"/>
</dbReference>
<gene>
    <name evidence="2" type="ORF">A5634_19605</name>
</gene>
<dbReference type="OrthoDB" id="1956004at2"/>
<accession>A0A1A3P6C5</accession>
<dbReference type="InterPro" id="IPR017850">
    <property type="entry name" value="Alkaline_phosphatase_core_sf"/>
</dbReference>
<name>A0A1A3P6C5_MYCAS</name>
<evidence type="ECO:0000259" key="1">
    <source>
        <dbReference type="Pfam" id="PF00934"/>
    </source>
</evidence>
<dbReference type="EMBL" id="LZLS01000065">
    <property type="protein sequence ID" value="OBK28849.1"/>
    <property type="molecule type" value="Genomic_DNA"/>
</dbReference>
<dbReference type="SUPFAM" id="SSF140459">
    <property type="entry name" value="PE/PPE dimer-like"/>
    <property type="match status" value="1"/>
</dbReference>
<sequence>MSYVIATPDLLIKAAADAAGIRSSIRSANLAALARTSTLVAAASDEVSVAIATLFSGHAEAYEAASIRVAASYEQFLHALGNASAAYATAEAINAGPLQPVVDGVLGAINAPTNFLLGRPLIGDGFDGVNGTGQAGGDGGILWGNGGRGGSGTPGQAGGRGGNAGFFGNGGIGGTGGLRGGAGGVGGTGGLFYGNGGAGGTGGLGGIIFDGTPSGGGVIPGGPGGLGGSGSLFFGTPGATGQAGQTSPVMFATAEEAAAFAMATPDANFLLIGTDGTNLSRILADPAGTPNFHAFMLESTTSASTIIGHTSISNPSWTTIQTGVWSETAGVTNNVFTGWTYDNWPTVFNQLEGTYGNDINTTVIGNWPVITDIAGAGSHPADNIIFVGHNAATDPYWVTSQNQVGSATQTAITNAPSNKGNLIFSYFVGVDEMGHQYGGASPEYAAALRNMDANLGHYGTGTPGTGTGVLGAVSDWELAHGEEWNVLMVTDHGHIDPNQFGRGHGFQSPLETATFLMWDQAGNDIHDGWINNSWQIVSTTPTIMDTFNIAPPSYMEGAPLTDASFNGTYVNPAIVPPPMPPALDTNLYNVLSADFAAQGYPDVPTNLILDSRTVAATIPYLVFDPIQGIVNSVPDLLKLPVSWLGAGVYQTLNIPAQMFVRLTGVTGNQIIPPVLNPFI</sequence>
<dbReference type="PANTHER" id="PTHR10151:SF120">
    <property type="entry name" value="BIS(5'-ADENOSYL)-TRIPHOSPHATASE"/>
    <property type="match status" value="1"/>
</dbReference>
<dbReference type="Gene3D" id="3.40.720.10">
    <property type="entry name" value="Alkaline Phosphatase, subunit A"/>
    <property type="match status" value="1"/>
</dbReference>
<dbReference type="SUPFAM" id="SSF53649">
    <property type="entry name" value="Alkaline phosphatase-like"/>
    <property type="match status" value="1"/>
</dbReference>
<dbReference type="Pfam" id="PF00934">
    <property type="entry name" value="PE"/>
    <property type="match status" value="1"/>
</dbReference>
<dbReference type="PANTHER" id="PTHR10151">
    <property type="entry name" value="ECTONUCLEOTIDE PYROPHOSPHATASE/PHOSPHODIESTERASE"/>
    <property type="match status" value="1"/>
</dbReference>
<proteinExistence type="predicted"/>
<protein>
    <recommendedName>
        <fullName evidence="1">PE domain-containing protein</fullName>
    </recommendedName>
</protein>
<evidence type="ECO:0000313" key="3">
    <source>
        <dbReference type="Proteomes" id="UP000093928"/>
    </source>
</evidence>
<dbReference type="InterPro" id="IPR038332">
    <property type="entry name" value="PPE_sf"/>
</dbReference>
<evidence type="ECO:0000313" key="2">
    <source>
        <dbReference type="EMBL" id="OBK28849.1"/>
    </source>
</evidence>
<dbReference type="RefSeq" id="WP_065143351.1">
    <property type="nucleotide sequence ID" value="NZ_LZLS01000065.1"/>
</dbReference>
<feature type="domain" description="PE" evidence="1">
    <location>
        <begin position="4"/>
        <end position="94"/>
    </location>
</feature>
<dbReference type="Gene3D" id="1.10.287.850">
    <property type="entry name" value="HP0062-like domain"/>
    <property type="match status" value="1"/>
</dbReference>
<reference evidence="2 3" key="1">
    <citation type="submission" date="2016-06" db="EMBL/GenBank/DDBJ databases">
        <authorList>
            <person name="Kjaerup R.B."/>
            <person name="Dalgaard T.S."/>
            <person name="Juul-Madsen H.R."/>
        </authorList>
    </citation>
    <scope>NUCLEOTIDE SEQUENCE [LARGE SCALE GENOMIC DNA]</scope>
    <source>
        <strain evidence="2 3">1165133.8</strain>
    </source>
</reference>
<dbReference type="InterPro" id="IPR048996">
    <property type="entry name" value="PGRS_rpt"/>
</dbReference>